<proteinExistence type="inferred from homology"/>
<protein>
    <submittedName>
        <fullName evidence="7">Beta-xylosidase</fullName>
    </submittedName>
</protein>
<organism evidence="7 8">
    <name type="scientific">Kiritimatiella glycovorans</name>
    <dbReference type="NCBI Taxonomy" id="1307763"/>
    <lineage>
        <taxon>Bacteria</taxon>
        <taxon>Pseudomonadati</taxon>
        <taxon>Kiritimatiellota</taxon>
        <taxon>Kiritimatiellia</taxon>
        <taxon>Kiritimatiellales</taxon>
        <taxon>Kiritimatiellaceae</taxon>
        <taxon>Kiritimatiella</taxon>
    </lineage>
</organism>
<comment type="similarity">
    <text evidence="1">Belongs to the glycosyl hydrolase 39 family.</text>
</comment>
<dbReference type="InterPro" id="IPR049166">
    <property type="entry name" value="GH39_cat"/>
</dbReference>
<dbReference type="Pfam" id="PF01229">
    <property type="entry name" value="Glyco_hydro_39"/>
    <property type="match status" value="1"/>
</dbReference>
<sequence length="896" mass="98274" precursor="true">METACKRWCCRLGLTSLIVLLPLGAGAQAPIMDSVGMHGMRDFYGWLDASFTSEDPADLHFCWGTADGGLALTGWTHTLLLTHSAGGSFKYLVTDLEPDTPYVFRARASNTLGVAWSDPFFFRTDDTDTASVERTLVKTEITYAPGDSADSVRGDVAFSTNVAQNAELIWTTSAPSVISPEGTVYRPRTGPCVGGNAIEVLVTATARKNAAVGSTNFTLRVEPSTDPNDPEYIGAWTPFWRGEPVIGEWLTGGQGFEAYPACIRRSSFAPRMRDPEADEEIPFADACTVVRLIGGWHDDDKAEQPDGPAADLVYRNGEGELQYRWDKLEARLDPYIDAGYTNLTLVLDNIPWCFPENTVTQHYGQVRAPADFTEWGTFVSNMCVALVDLYGFETANGFRFRQGTECQSRERFDGSQTEYFKIYDYSAAAIRSVLPGAGFGPFNNAGGKSNPSANNVDMFALAEHCAGGISYATGETGSPFDFIAISSYVAQPGHPHNPAAQVDQDADFWDATIDRLPETCDVSREIHEFGILKCESGLPTGEPGARGAAWHMQTILGLRERGLDRYYHWGIFDRFRTTRGLHSVLTSSGWFLATLDRSRGGEGYSFTVTDPAEPSTQLQAIGSAHTNALWIYASAFNPDRLHHEPETFDLLVPDALIPSGTDTSFLAVRYGQTNAPHWLMRRDLEDEGLLDGDFAAIPEQLGSIGGMTSTNMFDPSKEFLGDRLTEYHDAVRRALTLAPFDGTLIEEAGMTRLRVTLTPPECIVLYIGPETTGHGTPHAWLDDHGLGVRGYRAADAADIDGDRFAAWKEYIAGTDPTNRYSRLRLSPRRQTGGSLSVRWPAITGRRYRIEHAAEVDGVWSAVASNLTLTPPAGEIEWSPPDPSSGFYRIGVRLPVR</sequence>
<dbReference type="Proteomes" id="UP000035268">
    <property type="component" value="Chromosome"/>
</dbReference>
<gene>
    <name evidence="7" type="ORF">L21SP4_00406</name>
</gene>
<name>A0A0G3EB18_9BACT</name>
<evidence type="ECO:0000256" key="2">
    <source>
        <dbReference type="ARBA" id="ARBA00022801"/>
    </source>
</evidence>
<dbReference type="SUPFAM" id="SSF49265">
    <property type="entry name" value="Fibronectin type III"/>
    <property type="match status" value="1"/>
</dbReference>
<feature type="domain" description="Atrophied bacterial Ig" evidence="6">
    <location>
        <begin position="139"/>
        <end position="222"/>
    </location>
</feature>
<evidence type="ECO:0000256" key="1">
    <source>
        <dbReference type="ARBA" id="ARBA00008875"/>
    </source>
</evidence>
<dbReference type="GO" id="GO:0016798">
    <property type="term" value="F:hydrolase activity, acting on glycosyl bonds"/>
    <property type="evidence" value="ECO:0007669"/>
    <property type="project" value="UniProtKB-KW"/>
</dbReference>
<dbReference type="AlphaFoldDB" id="A0A0G3EB18"/>
<dbReference type="SUPFAM" id="SSF51445">
    <property type="entry name" value="(Trans)glycosidases"/>
    <property type="match status" value="1"/>
</dbReference>
<reference evidence="7 8" key="2">
    <citation type="journal article" date="2016" name="ISME J.">
        <title>Characterization of the first cultured representative of Verrucomicrobia subdivision 5 indicates the proposal of a novel phylum.</title>
        <authorList>
            <person name="Spring S."/>
            <person name="Bunk B."/>
            <person name="Sproer C."/>
            <person name="Schumann P."/>
            <person name="Rohde M."/>
            <person name="Tindall B.J."/>
            <person name="Klenk H.P."/>
        </authorList>
    </citation>
    <scope>NUCLEOTIDE SEQUENCE [LARGE SCALE GENOMIC DNA]</scope>
    <source>
        <strain evidence="7 8">L21-Fru-AB</strain>
    </source>
</reference>
<keyword evidence="3" id="KW-0326">Glycosidase</keyword>
<dbReference type="KEGG" id="vbl:L21SP4_00406"/>
<feature type="signal peptide" evidence="4">
    <location>
        <begin position="1"/>
        <end position="27"/>
    </location>
</feature>
<keyword evidence="8" id="KW-1185">Reference proteome</keyword>
<dbReference type="EMBL" id="CP010904">
    <property type="protein sequence ID" value="AKJ63686.1"/>
    <property type="molecule type" value="Genomic_DNA"/>
</dbReference>
<keyword evidence="2" id="KW-0378">Hydrolase</keyword>
<evidence type="ECO:0000259" key="5">
    <source>
        <dbReference type="Pfam" id="PF01229"/>
    </source>
</evidence>
<evidence type="ECO:0000313" key="8">
    <source>
        <dbReference type="Proteomes" id="UP000035268"/>
    </source>
</evidence>
<evidence type="ECO:0000256" key="3">
    <source>
        <dbReference type="ARBA" id="ARBA00023295"/>
    </source>
</evidence>
<dbReference type="InterPro" id="IPR046780">
    <property type="entry name" value="aBig_2"/>
</dbReference>
<evidence type="ECO:0000256" key="4">
    <source>
        <dbReference type="SAM" id="SignalP"/>
    </source>
</evidence>
<evidence type="ECO:0000313" key="7">
    <source>
        <dbReference type="EMBL" id="AKJ63686.1"/>
    </source>
</evidence>
<feature type="domain" description="Glycosyl hydrolases family 39 N-terminal catalytic" evidence="5">
    <location>
        <begin position="313"/>
        <end position="490"/>
    </location>
</feature>
<dbReference type="InterPro" id="IPR003961">
    <property type="entry name" value="FN3_dom"/>
</dbReference>
<reference evidence="8" key="1">
    <citation type="submission" date="2015-02" db="EMBL/GenBank/DDBJ databases">
        <title>Description and complete genome sequence of the first cultured representative of the subdivision 5 of the Verrucomicrobia phylum.</title>
        <authorList>
            <person name="Spring S."/>
            <person name="Bunk B."/>
            <person name="Sproer C."/>
            <person name="Klenk H.-P."/>
        </authorList>
    </citation>
    <scope>NUCLEOTIDE SEQUENCE [LARGE SCALE GENOMIC DNA]</scope>
    <source>
        <strain evidence="8">L21-Fru-AB</strain>
    </source>
</reference>
<dbReference type="Pfam" id="PF20578">
    <property type="entry name" value="aBig_2"/>
    <property type="match status" value="1"/>
</dbReference>
<evidence type="ECO:0000259" key="6">
    <source>
        <dbReference type="Pfam" id="PF20578"/>
    </source>
</evidence>
<keyword evidence="4" id="KW-0732">Signal</keyword>
<accession>A0A0G3EB18</accession>
<dbReference type="Gene3D" id="3.20.20.80">
    <property type="entry name" value="Glycosidases"/>
    <property type="match status" value="1"/>
</dbReference>
<dbReference type="Gene3D" id="2.60.40.10">
    <property type="entry name" value="Immunoglobulins"/>
    <property type="match status" value="1"/>
</dbReference>
<dbReference type="STRING" id="1307763.L21SP4_00406"/>
<dbReference type="InterPro" id="IPR013783">
    <property type="entry name" value="Ig-like_fold"/>
</dbReference>
<dbReference type="InterPro" id="IPR017853">
    <property type="entry name" value="GH"/>
</dbReference>
<dbReference type="InterPro" id="IPR036116">
    <property type="entry name" value="FN3_sf"/>
</dbReference>
<dbReference type="CDD" id="cd00063">
    <property type="entry name" value="FN3"/>
    <property type="match status" value="1"/>
</dbReference>
<feature type="chain" id="PRO_5005183883" evidence="4">
    <location>
        <begin position="28"/>
        <end position="896"/>
    </location>
</feature>